<evidence type="ECO:0000313" key="3">
    <source>
        <dbReference type="EMBL" id="QGX94670.1"/>
    </source>
</evidence>
<dbReference type="Proteomes" id="UP000428325">
    <property type="component" value="Chromosome"/>
</dbReference>
<dbReference type="KEGG" id="hra:EI982_07620"/>
<dbReference type="EMBL" id="CP034345">
    <property type="protein sequence ID" value="QGX94670.1"/>
    <property type="molecule type" value="Genomic_DNA"/>
</dbReference>
<dbReference type="PANTHER" id="PTHR46268">
    <property type="entry name" value="STRESS RESPONSE PROTEIN NHAX"/>
    <property type="match status" value="1"/>
</dbReference>
<accession>A0A6B9FDP4</accession>
<evidence type="ECO:0000259" key="2">
    <source>
        <dbReference type="Pfam" id="PF00582"/>
    </source>
</evidence>
<feature type="domain" description="UspA" evidence="2">
    <location>
        <begin position="135"/>
        <end position="274"/>
    </location>
</feature>
<dbReference type="SUPFAM" id="SSF52402">
    <property type="entry name" value="Adenine nucleotide alpha hydrolases-like"/>
    <property type="match status" value="2"/>
</dbReference>
<keyword evidence="4" id="KW-1185">Reference proteome</keyword>
<evidence type="ECO:0000313" key="4">
    <source>
        <dbReference type="Proteomes" id="UP000428325"/>
    </source>
</evidence>
<dbReference type="PANTHER" id="PTHR46268:SF6">
    <property type="entry name" value="UNIVERSAL STRESS PROTEIN UP12"/>
    <property type="match status" value="1"/>
</dbReference>
<dbReference type="InterPro" id="IPR006015">
    <property type="entry name" value="Universal_stress_UspA"/>
</dbReference>
<proteinExistence type="inferred from homology"/>
<feature type="domain" description="UspA" evidence="2">
    <location>
        <begin position="1"/>
        <end position="123"/>
    </location>
</feature>
<gene>
    <name evidence="3" type="ORF">EI982_07620</name>
</gene>
<dbReference type="PRINTS" id="PR01438">
    <property type="entry name" value="UNVRSLSTRESS"/>
</dbReference>
<dbReference type="Gene3D" id="3.40.50.620">
    <property type="entry name" value="HUPs"/>
    <property type="match status" value="2"/>
</dbReference>
<dbReference type="RefSeq" id="WP_157689015.1">
    <property type="nucleotide sequence ID" value="NZ_CP034345.1"/>
</dbReference>
<comment type="similarity">
    <text evidence="1">Belongs to the universal stress protein A family.</text>
</comment>
<reference evidence="3 4" key="1">
    <citation type="submission" date="2018-12" db="EMBL/GenBank/DDBJ databases">
        <title>Complete genome sequence of Haloplanus rallus MBLA0036.</title>
        <authorList>
            <person name="Nam Y.-d."/>
            <person name="Kang J."/>
            <person name="Chung W.-H."/>
            <person name="Park Y.S."/>
        </authorList>
    </citation>
    <scope>NUCLEOTIDE SEQUENCE [LARGE SCALE GENOMIC DNA]</scope>
    <source>
        <strain evidence="3 4">MBLA0036</strain>
    </source>
</reference>
<dbReference type="InterPro" id="IPR006016">
    <property type="entry name" value="UspA"/>
</dbReference>
<dbReference type="AlphaFoldDB" id="A0A6B9FDP4"/>
<dbReference type="CDD" id="cd00293">
    <property type="entry name" value="USP-like"/>
    <property type="match status" value="2"/>
</dbReference>
<dbReference type="GeneID" id="43369395"/>
<dbReference type="OrthoDB" id="105697at2157"/>
<name>A0A6B9FDP4_9EURY</name>
<organism evidence="3 4">
    <name type="scientific">Haloplanus rallus</name>
    <dbReference type="NCBI Taxonomy" id="1816183"/>
    <lineage>
        <taxon>Archaea</taxon>
        <taxon>Methanobacteriati</taxon>
        <taxon>Methanobacteriota</taxon>
        <taxon>Stenosarchaea group</taxon>
        <taxon>Halobacteria</taxon>
        <taxon>Halobacteriales</taxon>
        <taxon>Haloferacaceae</taxon>
        <taxon>Haloplanus</taxon>
    </lineage>
</organism>
<protein>
    <submittedName>
        <fullName evidence="3">Universal stress protein</fullName>
    </submittedName>
</protein>
<dbReference type="InterPro" id="IPR014729">
    <property type="entry name" value="Rossmann-like_a/b/a_fold"/>
</dbReference>
<evidence type="ECO:0000256" key="1">
    <source>
        <dbReference type="ARBA" id="ARBA00008791"/>
    </source>
</evidence>
<sequence>MFDTILIAVDGSDCAHRAAKHGLELAARYDAAVDVVTVYGGETERGNATLDEVTDLAADVGVTVETDLLSGKPAGAIAEYAAERGADLVVVGRRGRSGVRARLLGSVTERVLRRSPAPVLTVPPGDVDDGTGAAYGDVLVTTDGSEVAAEAAPYGADLARRFGAAFHALNVVDVQAEAGVFDAGGVDSEYIERLETRGHQAVDELVAAVDVSDLDVRRSVVRGRPHEAIDEYVREDDVDLVVMSSEGQSNLAGQQLGTVAGRVLRTVDRPVLVVTAN</sequence>
<dbReference type="Pfam" id="PF00582">
    <property type="entry name" value="Usp"/>
    <property type="match status" value="2"/>
</dbReference>